<comment type="caution">
    <text evidence="3">The sequence shown here is derived from an EMBL/GenBank/DDBJ whole genome shotgun (WGS) entry which is preliminary data.</text>
</comment>
<dbReference type="OrthoDB" id="4990at2"/>
<dbReference type="Proteomes" id="UP000220840">
    <property type="component" value="Unassembled WGS sequence"/>
</dbReference>
<dbReference type="AlphaFoldDB" id="A0A2A7MKX6"/>
<evidence type="ECO:0000313" key="4">
    <source>
        <dbReference type="Proteomes" id="UP000220840"/>
    </source>
</evidence>
<dbReference type="InterPro" id="IPR021729">
    <property type="entry name" value="DUF3298"/>
</dbReference>
<dbReference type="Pfam" id="PF11738">
    <property type="entry name" value="DUF3298"/>
    <property type="match status" value="1"/>
</dbReference>
<evidence type="ECO:0000313" key="3">
    <source>
        <dbReference type="EMBL" id="PEG32346.1"/>
    </source>
</evidence>
<keyword evidence="1" id="KW-1133">Transmembrane helix</keyword>
<dbReference type="InterPro" id="IPR037126">
    <property type="entry name" value="PdaC/RsiV-like_sf"/>
</dbReference>
<dbReference type="Gene3D" id="3.30.565.40">
    <property type="entry name" value="Fervidobacterium nodosum Rt17-B1 like"/>
    <property type="match status" value="1"/>
</dbReference>
<dbReference type="EMBL" id="PDCJ01000001">
    <property type="protein sequence ID" value="PEG32346.1"/>
    <property type="molecule type" value="Genomic_DNA"/>
</dbReference>
<feature type="transmembrane region" description="Helical" evidence="1">
    <location>
        <begin position="47"/>
        <end position="68"/>
    </location>
</feature>
<proteinExistence type="predicted"/>
<evidence type="ECO:0000256" key="1">
    <source>
        <dbReference type="SAM" id="Phobius"/>
    </source>
</evidence>
<feature type="domain" description="DUF3298" evidence="2">
    <location>
        <begin position="195"/>
        <end position="278"/>
    </location>
</feature>
<dbReference type="RefSeq" id="WP_058296491.1">
    <property type="nucleotide sequence ID" value="NZ_CAMRXG010000061.1"/>
</dbReference>
<dbReference type="Gene3D" id="3.90.640.20">
    <property type="entry name" value="Heat-shock cognate protein, ATPase"/>
    <property type="match status" value="1"/>
</dbReference>
<keyword evidence="1" id="KW-0812">Transmembrane</keyword>
<reference evidence="3 4" key="1">
    <citation type="submission" date="2017-10" db="EMBL/GenBank/DDBJ databases">
        <title>Effective Description of Clostridium neonatale sp. nov. linked to necrotizing enterocolitis in neonates and a clarification of species assignable to the genus Clostridium (Prazmowski 1880) emend. Lawson and Rainey 2016.</title>
        <authorList>
            <person name="Bernard K."/>
            <person name="Burdz T."/>
            <person name="Wiebe D."/>
            <person name="Balcewich B."/>
            <person name="Alfa M."/>
            <person name="Bernier A.-M."/>
        </authorList>
    </citation>
    <scope>NUCLEOTIDE SEQUENCE [LARGE SCALE GENOMIC DNA]</scope>
    <source>
        <strain evidence="3 4">LCDC99A005</strain>
    </source>
</reference>
<keyword evidence="4" id="KW-1185">Reference proteome</keyword>
<dbReference type="STRING" id="137838.GCA_001458595_03856"/>
<protein>
    <submittedName>
        <fullName evidence="3">DUF3298 domain-containing protein</fullName>
    </submittedName>
</protein>
<accession>A0A2A7MKX6</accession>
<gene>
    <name evidence="3" type="ORF">CQ394_11825</name>
</gene>
<sequence>MNNRKIDDLIEDYMNIKISDKLEDRVNEAIKESKKIKKRGINMKKGFIGVAASVAVVIGMLNVSPAFADAVKEVPIVGNLVNLVVVKNYKVNDKNVEADINVSKIDGLKNKELQDNLNEEFMKQGKEAYENLIKEIPDIGEGKKYVGMDYKIKSETDSILSIEVSKSEIQASGYETRKHYVIDKEKQVVLTLPLIFKDKSYVDVISDNIKEQMRKQMKEDEGKSYFIDSEKDFAEDDFKKIAENQDFYINSNNDLVICFDEYEVAPGYMGPVEFVIPKEIVDNLK</sequence>
<evidence type="ECO:0000259" key="2">
    <source>
        <dbReference type="Pfam" id="PF11738"/>
    </source>
</evidence>
<organism evidence="3 4">
    <name type="scientific">Clostridium neonatale</name>
    <dbReference type="NCBI Taxonomy" id="137838"/>
    <lineage>
        <taxon>Bacteria</taxon>
        <taxon>Bacillati</taxon>
        <taxon>Bacillota</taxon>
        <taxon>Clostridia</taxon>
        <taxon>Eubacteriales</taxon>
        <taxon>Clostridiaceae</taxon>
        <taxon>Clostridium</taxon>
    </lineage>
</organism>
<keyword evidence="1" id="KW-0472">Membrane</keyword>
<name>A0A2A7MKX6_9CLOT</name>